<dbReference type="EMBL" id="CP001344">
    <property type="protein sequence ID" value="ACL43750.1"/>
    <property type="molecule type" value="Genomic_DNA"/>
</dbReference>
<dbReference type="SUPFAM" id="SSF63829">
    <property type="entry name" value="Calcium-dependent phosphotriesterase"/>
    <property type="match status" value="1"/>
</dbReference>
<accession>B8HNL9</accession>
<dbReference type="HOGENOM" id="CLU_038136_0_0_3"/>
<reference evidence="2" key="1">
    <citation type="submission" date="2009-01" db="EMBL/GenBank/DDBJ databases">
        <title>Complete sequence of chromosome Cyanothece sp. PCC 7425.</title>
        <authorList>
            <consortium name="US DOE Joint Genome Institute"/>
            <person name="Lucas S."/>
            <person name="Copeland A."/>
            <person name="Lapidus A."/>
            <person name="Glavina del Rio T."/>
            <person name="Dalin E."/>
            <person name="Tice H."/>
            <person name="Bruce D."/>
            <person name="Goodwin L."/>
            <person name="Pitluck S."/>
            <person name="Sims D."/>
            <person name="Meineke L."/>
            <person name="Brettin T."/>
            <person name="Detter J.C."/>
            <person name="Han C."/>
            <person name="Larimer F."/>
            <person name="Land M."/>
            <person name="Hauser L."/>
            <person name="Kyrpides N."/>
            <person name="Ovchinnikova G."/>
            <person name="Liberton M."/>
            <person name="Stoeckel J."/>
            <person name="Banerjee A."/>
            <person name="Singh A."/>
            <person name="Page L."/>
            <person name="Sato H."/>
            <person name="Zhao L."/>
            <person name="Sherman L."/>
            <person name="Pakrasi H."/>
            <person name="Richardson P."/>
        </authorList>
    </citation>
    <scope>NUCLEOTIDE SEQUENCE</scope>
    <source>
        <strain evidence="2">PCC 7425</strain>
    </source>
</reference>
<dbReference type="Gene3D" id="2.60.40.10">
    <property type="entry name" value="Immunoglobulins"/>
    <property type="match status" value="1"/>
</dbReference>
<dbReference type="InterPro" id="IPR002909">
    <property type="entry name" value="IPT_dom"/>
</dbReference>
<feature type="domain" description="IPT/TIG" evidence="1">
    <location>
        <begin position="450"/>
        <end position="535"/>
    </location>
</feature>
<dbReference type="CDD" id="cd00603">
    <property type="entry name" value="IPT_PCSR"/>
    <property type="match status" value="1"/>
</dbReference>
<dbReference type="SMART" id="SM00429">
    <property type="entry name" value="IPT"/>
    <property type="match status" value="1"/>
</dbReference>
<dbReference type="STRING" id="395961.Cyan7425_1377"/>
<dbReference type="InterPro" id="IPR022519">
    <property type="entry name" value="Gloeo/Verruco_rpt"/>
</dbReference>
<dbReference type="InterPro" id="IPR014756">
    <property type="entry name" value="Ig_E-set"/>
</dbReference>
<proteinExistence type="predicted"/>
<dbReference type="Pfam" id="PF01833">
    <property type="entry name" value="TIG"/>
    <property type="match status" value="1"/>
</dbReference>
<gene>
    <name evidence="2" type="ordered locus">Cyan7425_1377</name>
</gene>
<dbReference type="InterPro" id="IPR013783">
    <property type="entry name" value="Ig-like_fold"/>
</dbReference>
<name>B8HNL9_CYAP4</name>
<dbReference type="SUPFAM" id="SSF81296">
    <property type="entry name" value="E set domains"/>
    <property type="match status" value="1"/>
</dbReference>
<protein>
    <submittedName>
        <fullName evidence="2">Cell surface receptor IPT/TIG domain protein</fullName>
    </submittedName>
</protein>
<evidence type="ECO:0000313" key="2">
    <source>
        <dbReference type="EMBL" id="ACL43750.1"/>
    </source>
</evidence>
<dbReference type="eggNOG" id="COG3386">
    <property type="taxonomic scope" value="Bacteria"/>
</dbReference>
<organism evidence="2">
    <name type="scientific">Cyanothece sp. (strain PCC 7425 / ATCC 29141)</name>
    <dbReference type="NCBI Taxonomy" id="395961"/>
    <lineage>
        <taxon>Bacteria</taxon>
        <taxon>Bacillati</taxon>
        <taxon>Cyanobacteriota</taxon>
        <taxon>Cyanophyceae</taxon>
        <taxon>Gomontiellales</taxon>
        <taxon>Cyanothecaceae</taxon>
        <taxon>Cyanothece</taxon>
    </lineage>
</organism>
<keyword evidence="2" id="KW-0675">Receptor</keyword>
<dbReference type="AlphaFoldDB" id="B8HNL9"/>
<dbReference type="KEGG" id="cyn:Cyan7425_1377"/>
<evidence type="ECO:0000259" key="1">
    <source>
        <dbReference type="SMART" id="SM00429"/>
    </source>
</evidence>
<dbReference type="OrthoDB" id="7432613at2"/>
<sequence length="535" mass="57004">MSGNLTQPDPPPRNLPFPPLLFLAGTTGLFILGFDLAHQQLSSQALPGTPPLRIVHSFNSCSQPTQWCDGALPIAGLFQQPLTGLLYGTTVRGGRGDRGIIFRVNVNRSASYQMLADFPCTPTQPQPTCRQGAEPQGRLLMLSDGYLYGTTFSGGVNSQPTRPGSGTIFRMLPGGQPIALYHFKGCNQVTAGNCDGENPAAGLLLGSDGNLYGTTLNGGKGAGTVFQLRNGGRGWIYRQIYAFQGGPTDGSKPYGELIEGTDGAFYGTTYRGGTNGLGTLFRLRSTGTVWNRQLLYSFSGGNTGSGPQVGLLQANGPWLYGTTMDDRGTIFRFSLTTNTLTTLYQFRGTDGAQPRSPLLLGSDNFLYGTTYVRSNPIGENNGTIFKIHPDGGRLISLFSFKGSNGINPRGQLLQSRLDGNIYGTTENRSGSPSCQTAGGCGQIFRLEVNLPIITNFMPRSGPPGTNVMISGVNLASRLGQTQVAFAGVPAEVLFVSNNQLRVRVPEQADDGPISVTTVNIPNDTTTTAPLPFRVF</sequence>
<dbReference type="NCBIfam" id="TIGR03803">
    <property type="entry name" value="Gloeo_Verruco"/>
    <property type="match status" value="6"/>
</dbReference>